<dbReference type="GO" id="GO:0005576">
    <property type="term" value="C:extracellular region"/>
    <property type="evidence" value="ECO:0007669"/>
    <property type="project" value="TreeGrafter"/>
</dbReference>
<dbReference type="Pfam" id="PF14543">
    <property type="entry name" value="TAXi_N"/>
    <property type="match status" value="1"/>
</dbReference>
<dbReference type="InterPro" id="IPR034161">
    <property type="entry name" value="Pepsin-like_plant"/>
</dbReference>
<dbReference type="InParanoid" id="A0A2G5CTQ4"/>
<keyword evidence="6" id="KW-0732">Signal</keyword>
<dbReference type="GO" id="GO:0004190">
    <property type="term" value="F:aspartic-type endopeptidase activity"/>
    <property type="evidence" value="ECO:0007669"/>
    <property type="project" value="UniProtKB-KW"/>
</dbReference>
<accession>A0A2G5CTQ4</accession>
<dbReference type="SUPFAM" id="SSF50630">
    <property type="entry name" value="Acid proteases"/>
    <property type="match status" value="1"/>
</dbReference>
<dbReference type="PANTHER" id="PTHR47967:SF23">
    <property type="entry name" value="OS04G0448300 PROTEIN"/>
    <property type="match status" value="1"/>
</dbReference>
<dbReference type="Proteomes" id="UP000230069">
    <property type="component" value="Unassembled WGS sequence"/>
</dbReference>
<dbReference type="InterPro" id="IPR021109">
    <property type="entry name" value="Peptidase_aspartic_dom_sf"/>
</dbReference>
<protein>
    <recommendedName>
        <fullName evidence="7">Peptidase A1 domain-containing protein</fullName>
    </recommendedName>
</protein>
<feature type="chain" id="PRO_5013639972" description="Peptidase A1 domain-containing protein" evidence="6">
    <location>
        <begin position="30"/>
        <end position="456"/>
    </location>
</feature>
<keyword evidence="3" id="KW-0064">Aspartyl protease</keyword>
<dbReference type="STRING" id="218851.A0A2G5CTQ4"/>
<dbReference type="OrthoDB" id="2747330at2759"/>
<evidence type="ECO:0000256" key="4">
    <source>
        <dbReference type="ARBA" id="ARBA00022801"/>
    </source>
</evidence>
<gene>
    <name evidence="8" type="ORF">AQUCO_03700150v1</name>
</gene>
<dbReference type="Pfam" id="PF14541">
    <property type="entry name" value="TAXi_C"/>
    <property type="match status" value="1"/>
</dbReference>
<name>A0A2G5CTQ4_AQUCA</name>
<evidence type="ECO:0000256" key="2">
    <source>
        <dbReference type="ARBA" id="ARBA00022670"/>
    </source>
</evidence>
<keyword evidence="9" id="KW-1185">Reference proteome</keyword>
<evidence type="ECO:0000256" key="3">
    <source>
        <dbReference type="ARBA" id="ARBA00022750"/>
    </source>
</evidence>
<dbReference type="Gene3D" id="2.40.70.10">
    <property type="entry name" value="Acid Proteases"/>
    <property type="match status" value="2"/>
</dbReference>
<dbReference type="InterPro" id="IPR051708">
    <property type="entry name" value="Plant_Aspart_Prot_A1"/>
</dbReference>
<feature type="domain" description="Peptidase A1" evidence="7">
    <location>
        <begin position="105"/>
        <end position="448"/>
    </location>
</feature>
<dbReference type="InterPro" id="IPR032799">
    <property type="entry name" value="TAXi_C"/>
</dbReference>
<evidence type="ECO:0000313" key="9">
    <source>
        <dbReference type="Proteomes" id="UP000230069"/>
    </source>
</evidence>
<proteinExistence type="inferred from homology"/>
<evidence type="ECO:0000313" key="8">
    <source>
        <dbReference type="EMBL" id="PIA34665.1"/>
    </source>
</evidence>
<keyword evidence="2" id="KW-0645">Protease</keyword>
<dbReference type="AlphaFoldDB" id="A0A2G5CTQ4"/>
<evidence type="ECO:0000256" key="1">
    <source>
        <dbReference type="ARBA" id="ARBA00007447"/>
    </source>
</evidence>
<dbReference type="InterPro" id="IPR032861">
    <property type="entry name" value="TAXi_N"/>
</dbReference>
<keyword evidence="5" id="KW-0325">Glycoprotein</keyword>
<dbReference type="GO" id="GO:0006508">
    <property type="term" value="P:proteolysis"/>
    <property type="evidence" value="ECO:0007669"/>
    <property type="project" value="UniProtKB-KW"/>
</dbReference>
<organism evidence="8 9">
    <name type="scientific">Aquilegia coerulea</name>
    <name type="common">Rocky mountain columbine</name>
    <dbReference type="NCBI Taxonomy" id="218851"/>
    <lineage>
        <taxon>Eukaryota</taxon>
        <taxon>Viridiplantae</taxon>
        <taxon>Streptophyta</taxon>
        <taxon>Embryophyta</taxon>
        <taxon>Tracheophyta</taxon>
        <taxon>Spermatophyta</taxon>
        <taxon>Magnoliopsida</taxon>
        <taxon>Ranunculales</taxon>
        <taxon>Ranunculaceae</taxon>
        <taxon>Thalictroideae</taxon>
        <taxon>Aquilegia</taxon>
    </lineage>
</organism>
<feature type="signal peptide" evidence="6">
    <location>
        <begin position="1"/>
        <end position="29"/>
    </location>
</feature>
<dbReference type="PROSITE" id="PS51767">
    <property type="entry name" value="PEPTIDASE_A1"/>
    <property type="match status" value="1"/>
</dbReference>
<dbReference type="PANTHER" id="PTHR47967">
    <property type="entry name" value="OS07G0603500 PROTEIN-RELATED"/>
    <property type="match status" value="1"/>
</dbReference>
<dbReference type="EMBL" id="KZ305054">
    <property type="protein sequence ID" value="PIA34665.1"/>
    <property type="molecule type" value="Genomic_DNA"/>
</dbReference>
<comment type="similarity">
    <text evidence="1">Belongs to the peptidase A1 family.</text>
</comment>
<sequence length="456" mass="50931">MAAIATMSRLPFSLLLIVTLISLPSCISSHQGSTTRPTGFKTQLINRNSVQSPFYNPKLTRSDRIKASVLGSFARHNYIESLISKKVSPSTSLGEFPPLPREGEYIMKYFIGTPSIETYGILDTGSGLIWLQCQPCVNCFHQSKVQIFNPARSSSYKQLLCKDRKCYQLGGIDQCSKDYKCEYHAGYADKSYSVGAVAEETITFRDVYGVNNTAIEPVVIGCGHNNSFTVKGEGIPGIIGLLRNRMSIIDQFNFPKFSYCLGMFDEPDRPGYITFGDEATISGYKTTLVPVPQHITPMYFVQLEDISVDGIKLSIPKGTFDISANYPRGFIIDTGATFTFLNKTAFDMLVSNLSEKLVKLKKVADPNKDFDLCYRMGTIITTQFVPKITFHFTGLDMDLPSWNTWLKVQGNIYCLAMYPTNSYSILGNFQQQNFDVGYDLVNNVVSMSYGYCSIDD</sequence>
<reference evidence="8 9" key="1">
    <citation type="submission" date="2017-09" db="EMBL/GenBank/DDBJ databases">
        <title>WGS assembly of Aquilegia coerulea Goldsmith.</title>
        <authorList>
            <person name="Hodges S."/>
            <person name="Kramer E."/>
            <person name="Nordborg M."/>
            <person name="Tomkins J."/>
            <person name="Borevitz J."/>
            <person name="Derieg N."/>
            <person name="Yan J."/>
            <person name="Mihaltcheva S."/>
            <person name="Hayes R.D."/>
            <person name="Rokhsar D."/>
        </authorList>
    </citation>
    <scope>NUCLEOTIDE SEQUENCE [LARGE SCALE GENOMIC DNA]</scope>
    <source>
        <strain evidence="9">cv. Goldsmith</strain>
    </source>
</reference>
<evidence type="ECO:0000259" key="7">
    <source>
        <dbReference type="PROSITE" id="PS51767"/>
    </source>
</evidence>
<evidence type="ECO:0000256" key="5">
    <source>
        <dbReference type="ARBA" id="ARBA00023180"/>
    </source>
</evidence>
<dbReference type="CDD" id="cd05476">
    <property type="entry name" value="pepsin_A_like_plant"/>
    <property type="match status" value="1"/>
</dbReference>
<dbReference type="InterPro" id="IPR033121">
    <property type="entry name" value="PEPTIDASE_A1"/>
</dbReference>
<evidence type="ECO:0000256" key="6">
    <source>
        <dbReference type="SAM" id="SignalP"/>
    </source>
</evidence>
<keyword evidence="4" id="KW-0378">Hydrolase</keyword>